<accession>A0A367KDW7</accession>
<dbReference type="OrthoDB" id="2285383at2759"/>
<dbReference type="Proteomes" id="UP000252139">
    <property type="component" value="Unassembled WGS sequence"/>
</dbReference>
<proteinExistence type="predicted"/>
<gene>
    <name evidence="1" type="ORF">CU097_007662</name>
</gene>
<sequence>MAKVELWDDSGKEAAAFAADPSFRLTNLRNLHKYIKNKKIVVEYEELKDADMQEVPTMRPKCYCESQGPEQESLIEGLDIRMVDVVNLVGTVKKQQTSYDNYSSEQRFLFIYYNQVKLYNCLRAYTN</sequence>
<reference evidence="1 2" key="1">
    <citation type="journal article" date="2018" name="G3 (Bethesda)">
        <title>Phylogenetic and Phylogenomic Definition of Rhizopus Species.</title>
        <authorList>
            <person name="Gryganskyi A.P."/>
            <person name="Golan J."/>
            <person name="Dolatabadi S."/>
            <person name="Mondo S."/>
            <person name="Robb S."/>
            <person name="Idnurm A."/>
            <person name="Muszewska A."/>
            <person name="Steczkiewicz K."/>
            <person name="Masonjones S."/>
            <person name="Liao H.L."/>
            <person name="Gajdeczka M.T."/>
            <person name="Anike F."/>
            <person name="Vuek A."/>
            <person name="Anishchenko I.M."/>
            <person name="Voigt K."/>
            <person name="de Hoog G.S."/>
            <person name="Smith M.E."/>
            <person name="Heitman J."/>
            <person name="Vilgalys R."/>
            <person name="Stajich J.E."/>
        </authorList>
    </citation>
    <scope>NUCLEOTIDE SEQUENCE [LARGE SCALE GENOMIC DNA]</scope>
    <source>
        <strain evidence="1 2">CBS 357.93</strain>
    </source>
</reference>
<evidence type="ECO:0000313" key="2">
    <source>
        <dbReference type="Proteomes" id="UP000252139"/>
    </source>
</evidence>
<organism evidence="1 2">
    <name type="scientific">Rhizopus azygosporus</name>
    <name type="common">Rhizopus microsporus var. azygosporus</name>
    <dbReference type="NCBI Taxonomy" id="86630"/>
    <lineage>
        <taxon>Eukaryota</taxon>
        <taxon>Fungi</taxon>
        <taxon>Fungi incertae sedis</taxon>
        <taxon>Mucoromycota</taxon>
        <taxon>Mucoromycotina</taxon>
        <taxon>Mucoromycetes</taxon>
        <taxon>Mucorales</taxon>
        <taxon>Mucorineae</taxon>
        <taxon>Rhizopodaceae</taxon>
        <taxon>Rhizopus</taxon>
    </lineage>
</organism>
<comment type="caution">
    <text evidence="1">The sequence shown here is derived from an EMBL/GenBank/DDBJ whole genome shotgun (WGS) entry which is preliminary data.</text>
</comment>
<dbReference type="AlphaFoldDB" id="A0A367KDW7"/>
<evidence type="ECO:0000313" key="1">
    <source>
        <dbReference type="EMBL" id="RCI00388.1"/>
    </source>
</evidence>
<name>A0A367KDW7_RHIAZ</name>
<dbReference type="EMBL" id="PJQL01000063">
    <property type="protein sequence ID" value="RCI00388.1"/>
    <property type="molecule type" value="Genomic_DNA"/>
</dbReference>
<dbReference type="STRING" id="86630.A0A367KDW7"/>
<keyword evidence="2" id="KW-1185">Reference proteome</keyword>
<protein>
    <submittedName>
        <fullName evidence="1">Uncharacterized protein</fullName>
    </submittedName>
</protein>